<dbReference type="Proteomes" id="UP001499841">
    <property type="component" value="Unassembled WGS sequence"/>
</dbReference>
<gene>
    <name evidence="3" type="ORF">GCM10022262_00180</name>
</gene>
<keyword evidence="2" id="KW-1133">Transmembrane helix</keyword>
<accession>A0ABP8EP23</accession>
<name>A0ABP8EP23_9MICO</name>
<protein>
    <recommendedName>
        <fullName evidence="5">Integral membrane protein</fullName>
    </recommendedName>
</protein>
<sequence length="114" mass="11706">MADTDIPQARSGTPAEDRVLQPGDLPGIHRIIIGTVIAVLAPLFGFLGGSMVGAEGGDTVQPLYFWLMGGIFVGGVGALVALLGGVRLVRARRERRARQAGGGATTAVTGEQPL</sequence>
<evidence type="ECO:0000313" key="4">
    <source>
        <dbReference type="Proteomes" id="UP001499841"/>
    </source>
</evidence>
<reference evidence="4" key="1">
    <citation type="journal article" date="2019" name="Int. J. Syst. Evol. Microbiol.">
        <title>The Global Catalogue of Microorganisms (GCM) 10K type strain sequencing project: providing services to taxonomists for standard genome sequencing and annotation.</title>
        <authorList>
            <consortium name="The Broad Institute Genomics Platform"/>
            <consortium name="The Broad Institute Genome Sequencing Center for Infectious Disease"/>
            <person name="Wu L."/>
            <person name="Ma J."/>
        </authorList>
    </citation>
    <scope>NUCLEOTIDE SEQUENCE [LARGE SCALE GENOMIC DNA]</scope>
    <source>
        <strain evidence="4">JCM 17459</strain>
    </source>
</reference>
<evidence type="ECO:0000256" key="2">
    <source>
        <dbReference type="SAM" id="Phobius"/>
    </source>
</evidence>
<feature type="region of interest" description="Disordered" evidence="1">
    <location>
        <begin position="1"/>
        <end position="22"/>
    </location>
</feature>
<keyword evidence="4" id="KW-1185">Reference proteome</keyword>
<keyword evidence="2" id="KW-0812">Transmembrane</keyword>
<dbReference type="RefSeq" id="WP_345036245.1">
    <property type="nucleotide sequence ID" value="NZ_BAABBA010000001.1"/>
</dbReference>
<evidence type="ECO:0000313" key="3">
    <source>
        <dbReference type="EMBL" id="GAA4285659.1"/>
    </source>
</evidence>
<dbReference type="EMBL" id="BAABBA010000001">
    <property type="protein sequence ID" value="GAA4285659.1"/>
    <property type="molecule type" value="Genomic_DNA"/>
</dbReference>
<feature type="transmembrane region" description="Helical" evidence="2">
    <location>
        <begin position="31"/>
        <end position="52"/>
    </location>
</feature>
<keyword evidence="2" id="KW-0472">Membrane</keyword>
<feature type="transmembrane region" description="Helical" evidence="2">
    <location>
        <begin position="64"/>
        <end position="89"/>
    </location>
</feature>
<evidence type="ECO:0000256" key="1">
    <source>
        <dbReference type="SAM" id="MobiDB-lite"/>
    </source>
</evidence>
<organism evidence="3 4">
    <name type="scientific">Georgenia daeguensis</name>
    <dbReference type="NCBI Taxonomy" id="908355"/>
    <lineage>
        <taxon>Bacteria</taxon>
        <taxon>Bacillati</taxon>
        <taxon>Actinomycetota</taxon>
        <taxon>Actinomycetes</taxon>
        <taxon>Micrococcales</taxon>
        <taxon>Bogoriellaceae</taxon>
        <taxon>Georgenia</taxon>
    </lineage>
</organism>
<evidence type="ECO:0008006" key="5">
    <source>
        <dbReference type="Google" id="ProtNLM"/>
    </source>
</evidence>
<proteinExistence type="predicted"/>
<comment type="caution">
    <text evidence="3">The sequence shown here is derived from an EMBL/GenBank/DDBJ whole genome shotgun (WGS) entry which is preliminary data.</text>
</comment>